<evidence type="ECO:0000313" key="2">
    <source>
        <dbReference type="EMBL" id="JAD47251.1"/>
    </source>
</evidence>
<proteinExistence type="predicted"/>
<feature type="region of interest" description="Disordered" evidence="1">
    <location>
        <begin position="18"/>
        <end position="45"/>
    </location>
</feature>
<reference evidence="2" key="1">
    <citation type="submission" date="2014-09" db="EMBL/GenBank/DDBJ databases">
        <authorList>
            <person name="Magalhaes I.L.F."/>
            <person name="Oliveira U."/>
            <person name="Santos F.R."/>
            <person name="Vidigal T.H.D.A."/>
            <person name="Brescovit A.D."/>
            <person name="Santos A.J."/>
        </authorList>
    </citation>
    <scope>NUCLEOTIDE SEQUENCE</scope>
    <source>
        <tissue evidence="2">Shoot tissue taken approximately 20 cm above the soil surface</tissue>
    </source>
</reference>
<evidence type="ECO:0000256" key="1">
    <source>
        <dbReference type="SAM" id="MobiDB-lite"/>
    </source>
</evidence>
<organism evidence="2">
    <name type="scientific">Arundo donax</name>
    <name type="common">Giant reed</name>
    <name type="synonym">Donax arundinaceus</name>
    <dbReference type="NCBI Taxonomy" id="35708"/>
    <lineage>
        <taxon>Eukaryota</taxon>
        <taxon>Viridiplantae</taxon>
        <taxon>Streptophyta</taxon>
        <taxon>Embryophyta</taxon>
        <taxon>Tracheophyta</taxon>
        <taxon>Spermatophyta</taxon>
        <taxon>Magnoliopsida</taxon>
        <taxon>Liliopsida</taxon>
        <taxon>Poales</taxon>
        <taxon>Poaceae</taxon>
        <taxon>PACMAD clade</taxon>
        <taxon>Arundinoideae</taxon>
        <taxon>Arundineae</taxon>
        <taxon>Arundo</taxon>
    </lineage>
</organism>
<reference evidence="2" key="2">
    <citation type="journal article" date="2015" name="Data Brief">
        <title>Shoot transcriptome of the giant reed, Arundo donax.</title>
        <authorList>
            <person name="Barrero R.A."/>
            <person name="Guerrero F.D."/>
            <person name="Moolhuijzen P."/>
            <person name="Goolsby J.A."/>
            <person name="Tidwell J."/>
            <person name="Bellgard S.E."/>
            <person name="Bellgard M.I."/>
        </authorList>
    </citation>
    <scope>NUCLEOTIDE SEQUENCE</scope>
    <source>
        <tissue evidence="2">Shoot tissue taken approximately 20 cm above the soil surface</tissue>
    </source>
</reference>
<name>A0A0A9A833_ARUDO</name>
<feature type="compositionally biased region" description="Basic residues" evidence="1">
    <location>
        <begin position="34"/>
        <end position="45"/>
    </location>
</feature>
<accession>A0A0A9A833</accession>
<dbReference type="AlphaFoldDB" id="A0A0A9A833"/>
<sequence>MRRHLAARSCRGLSAGPRRLAVAEGPRTPAAARARGRAHRWRQGC</sequence>
<protein>
    <submittedName>
        <fullName evidence="2">Uncharacterized protein</fullName>
    </submittedName>
</protein>
<feature type="compositionally biased region" description="Low complexity" evidence="1">
    <location>
        <begin position="23"/>
        <end position="33"/>
    </location>
</feature>
<dbReference type="EMBL" id="GBRH01250644">
    <property type="protein sequence ID" value="JAD47251.1"/>
    <property type="molecule type" value="Transcribed_RNA"/>
</dbReference>